<evidence type="ECO:0000313" key="9">
    <source>
        <dbReference type="EMBL" id="VDL89361.1"/>
    </source>
</evidence>
<dbReference type="GO" id="GO:0000209">
    <property type="term" value="P:protein polyubiquitination"/>
    <property type="evidence" value="ECO:0007669"/>
    <property type="project" value="InterPro"/>
</dbReference>
<protein>
    <recommendedName>
        <fullName evidence="2">RING-type E3 ubiquitin transferase</fullName>
        <ecNumber evidence="2">2.3.2.27</ecNumber>
    </recommendedName>
</protein>
<dbReference type="Pfam" id="PF18044">
    <property type="entry name" value="zf-CCCH_4"/>
    <property type="match status" value="1"/>
</dbReference>
<evidence type="ECO:0000256" key="1">
    <source>
        <dbReference type="ARBA" id="ARBA00000900"/>
    </source>
</evidence>
<keyword evidence="10" id="KW-1185">Reference proteome</keyword>
<name>A0A183SFH8_SCHSO</name>
<comment type="catalytic activity">
    <reaction evidence="1">
        <text>S-ubiquitinyl-[E2 ubiquitin-conjugating enzyme]-L-cysteine + [acceptor protein]-L-lysine = [E2 ubiquitin-conjugating enzyme]-L-cysteine + N(6)-ubiquitinyl-[acceptor protein]-L-lysine.</text>
        <dbReference type="EC" id="2.3.2.27"/>
    </reaction>
</comment>
<evidence type="ECO:0000313" key="11">
    <source>
        <dbReference type="WBParaSite" id="SSLN_0000307601-mRNA-1"/>
    </source>
</evidence>
<dbReference type="PROSITE" id="PS50103">
    <property type="entry name" value="ZF_C3H1"/>
    <property type="match status" value="3"/>
</dbReference>
<evidence type="ECO:0000256" key="7">
    <source>
        <dbReference type="PROSITE-ProRule" id="PRU00723"/>
    </source>
</evidence>
<feature type="domain" description="C3H1-type" evidence="8">
    <location>
        <begin position="1"/>
        <end position="28"/>
    </location>
</feature>
<evidence type="ECO:0000256" key="6">
    <source>
        <dbReference type="ARBA" id="ARBA00022833"/>
    </source>
</evidence>
<dbReference type="OrthoDB" id="411372at2759"/>
<dbReference type="WBParaSite" id="SSLN_0000307601-mRNA-1">
    <property type="protein sequence ID" value="SSLN_0000307601-mRNA-1"/>
    <property type="gene ID" value="SSLN_0000307601"/>
</dbReference>
<proteinExistence type="predicted"/>
<keyword evidence="6 7" id="KW-0862">Zinc</keyword>
<reference evidence="11" key="1">
    <citation type="submission" date="2016-06" db="UniProtKB">
        <authorList>
            <consortium name="WormBaseParasite"/>
        </authorList>
    </citation>
    <scope>IDENTIFICATION</scope>
</reference>
<dbReference type="Proteomes" id="UP000275846">
    <property type="component" value="Unassembled WGS sequence"/>
</dbReference>
<organism evidence="11">
    <name type="scientific">Schistocephalus solidus</name>
    <name type="common">Tapeworm</name>
    <dbReference type="NCBI Taxonomy" id="70667"/>
    <lineage>
        <taxon>Eukaryota</taxon>
        <taxon>Metazoa</taxon>
        <taxon>Spiralia</taxon>
        <taxon>Lophotrochozoa</taxon>
        <taxon>Platyhelminthes</taxon>
        <taxon>Cestoda</taxon>
        <taxon>Eucestoda</taxon>
        <taxon>Diphyllobothriidea</taxon>
        <taxon>Diphyllobothriidae</taxon>
        <taxon>Schistocephalus</taxon>
    </lineage>
</organism>
<dbReference type="PANTHER" id="PTHR11224:SF10">
    <property type="entry name" value="IP09428P-RELATED"/>
    <property type="match status" value="1"/>
</dbReference>
<dbReference type="PANTHER" id="PTHR11224">
    <property type="entry name" value="MAKORIN-RELATED"/>
    <property type="match status" value="1"/>
</dbReference>
<evidence type="ECO:0000256" key="2">
    <source>
        <dbReference type="ARBA" id="ARBA00012483"/>
    </source>
</evidence>
<feature type="zinc finger region" description="C3H1-type" evidence="7">
    <location>
        <begin position="1"/>
        <end position="28"/>
    </location>
</feature>
<evidence type="ECO:0000256" key="4">
    <source>
        <dbReference type="ARBA" id="ARBA00022737"/>
    </source>
</evidence>
<feature type="domain" description="C3H1-type" evidence="8">
    <location>
        <begin position="29"/>
        <end position="52"/>
    </location>
</feature>
<dbReference type="GO" id="GO:0008270">
    <property type="term" value="F:zinc ion binding"/>
    <property type="evidence" value="ECO:0007669"/>
    <property type="project" value="UniProtKB-KW"/>
</dbReference>
<dbReference type="EC" id="2.3.2.27" evidence="2"/>
<feature type="domain" description="C3H1-type" evidence="8">
    <location>
        <begin position="59"/>
        <end position="86"/>
    </location>
</feature>
<feature type="zinc finger region" description="C3H1-type" evidence="7">
    <location>
        <begin position="59"/>
        <end position="86"/>
    </location>
</feature>
<sequence>MDRPPTCKFYQSGCCINEHSCPFSHPTRRCRTYTTNGWCPYGVSCHFWHDPKRKTLVSTSAPTVCRFFLLGQCAYGDKCNYSHDLDSCYDEEQITLQEYRQLQAEQKRRLVRPDSTCASAFNVRPCSPNYRPQNPSTNPDRPTVSRPVARFEQAYLDTVQPADLLQMRDLEVDRLLKRFPHDQIKELGDSGDDDHRDRSVRNFALLFTPSDPDWTTILVGQLYDAGVGEAADDLIYAYYAHDLAPNTGTCVRVPEVTVRRSHRSLTVIPPVRHSTQHILDRLRGLSVIVIWQPSNSRCLSHRDILKLRSHMQQRSYMEKEPRIMLASHSDIQTESMFCVVLRVIM</sequence>
<evidence type="ECO:0000313" key="10">
    <source>
        <dbReference type="Proteomes" id="UP000275846"/>
    </source>
</evidence>
<evidence type="ECO:0000256" key="5">
    <source>
        <dbReference type="ARBA" id="ARBA00022771"/>
    </source>
</evidence>
<dbReference type="EMBL" id="UYSU01032393">
    <property type="protein sequence ID" value="VDL89361.1"/>
    <property type="molecule type" value="Genomic_DNA"/>
</dbReference>
<dbReference type="AlphaFoldDB" id="A0A183SFH8"/>
<accession>A0A183SFH8</accession>
<evidence type="ECO:0000256" key="3">
    <source>
        <dbReference type="ARBA" id="ARBA00022723"/>
    </source>
</evidence>
<keyword evidence="5 7" id="KW-0863">Zinc-finger</keyword>
<evidence type="ECO:0000259" key="8">
    <source>
        <dbReference type="PROSITE" id="PS50103"/>
    </source>
</evidence>
<dbReference type="InterPro" id="IPR000571">
    <property type="entry name" value="Znf_CCCH"/>
</dbReference>
<keyword evidence="3 7" id="KW-0479">Metal-binding</keyword>
<dbReference type="InterPro" id="IPR041367">
    <property type="entry name" value="Znf-CCCH_4"/>
</dbReference>
<reference evidence="9 10" key="2">
    <citation type="submission" date="2018-11" db="EMBL/GenBank/DDBJ databases">
        <authorList>
            <consortium name="Pathogen Informatics"/>
        </authorList>
    </citation>
    <scope>NUCLEOTIDE SEQUENCE [LARGE SCALE GENOMIC DNA]</scope>
    <source>
        <strain evidence="9 10">NST_G2</strain>
    </source>
</reference>
<dbReference type="Gene3D" id="4.10.1000.10">
    <property type="entry name" value="Zinc finger, CCCH-type"/>
    <property type="match status" value="2"/>
</dbReference>
<gene>
    <name evidence="9" type="ORF">SSLN_LOCUS2976</name>
</gene>
<keyword evidence="4" id="KW-0677">Repeat</keyword>
<dbReference type="STRING" id="70667.A0A183SFH8"/>
<dbReference type="Pfam" id="PF00642">
    <property type="entry name" value="zf-CCCH"/>
    <property type="match status" value="1"/>
</dbReference>
<dbReference type="InterPro" id="IPR036855">
    <property type="entry name" value="Znf_CCCH_sf"/>
</dbReference>
<dbReference type="SMART" id="SM00356">
    <property type="entry name" value="ZnF_C3H1"/>
    <property type="match status" value="3"/>
</dbReference>
<dbReference type="SUPFAM" id="SSF90229">
    <property type="entry name" value="CCCH zinc finger"/>
    <property type="match status" value="2"/>
</dbReference>
<dbReference type="InterPro" id="IPR045072">
    <property type="entry name" value="MKRN-like"/>
</dbReference>
<dbReference type="GO" id="GO:0061630">
    <property type="term" value="F:ubiquitin protein ligase activity"/>
    <property type="evidence" value="ECO:0007669"/>
    <property type="project" value="UniProtKB-EC"/>
</dbReference>
<feature type="zinc finger region" description="C3H1-type" evidence="7">
    <location>
        <begin position="29"/>
        <end position="52"/>
    </location>
</feature>